<dbReference type="Pfam" id="PF01636">
    <property type="entry name" value="APH"/>
    <property type="match status" value="1"/>
</dbReference>
<comment type="caution">
    <text evidence="2">The sequence shown here is derived from an EMBL/GenBank/DDBJ whole genome shotgun (WGS) entry which is preliminary data.</text>
</comment>
<dbReference type="Gene3D" id="3.90.1200.10">
    <property type="match status" value="1"/>
</dbReference>
<dbReference type="PROSITE" id="PS00108">
    <property type="entry name" value="PROTEIN_KINASE_ST"/>
    <property type="match status" value="1"/>
</dbReference>
<dbReference type="Proteomes" id="UP001251528">
    <property type="component" value="Unassembled WGS sequence"/>
</dbReference>
<keyword evidence="3" id="KW-1185">Reference proteome</keyword>
<reference evidence="2" key="1">
    <citation type="submission" date="2023-06" db="EMBL/GenBank/DDBJ databases">
        <title>Conoideocrella luteorostrata (Hypocreales: Clavicipitaceae), a potential biocontrol fungus for elongate hemlock scale in United States Christmas tree production areas.</title>
        <authorList>
            <person name="Barrett H."/>
            <person name="Lovett B."/>
            <person name="Macias A.M."/>
            <person name="Stajich J.E."/>
            <person name="Kasson M.T."/>
        </authorList>
    </citation>
    <scope>NUCLEOTIDE SEQUENCE</scope>
    <source>
        <strain evidence="2">ARSEF 14590</strain>
    </source>
</reference>
<gene>
    <name evidence="2" type="ORF">QQS21_002067</name>
</gene>
<accession>A0AAJ0CVW8</accession>
<protein>
    <recommendedName>
        <fullName evidence="1">Aminoglycoside phosphotransferase domain-containing protein</fullName>
    </recommendedName>
</protein>
<feature type="domain" description="Aminoglycoside phosphotransferase" evidence="1">
    <location>
        <begin position="68"/>
        <end position="239"/>
    </location>
</feature>
<dbReference type="PANTHER" id="PTHR21310:SF15">
    <property type="entry name" value="AMINOGLYCOSIDE PHOSPHOTRANSFERASE DOMAIN-CONTAINING PROTEIN"/>
    <property type="match status" value="1"/>
</dbReference>
<dbReference type="InterPro" id="IPR002575">
    <property type="entry name" value="Aminoglycoside_PTrfase"/>
</dbReference>
<dbReference type="AlphaFoldDB" id="A0AAJ0CVW8"/>
<dbReference type="GO" id="GO:0004672">
    <property type="term" value="F:protein kinase activity"/>
    <property type="evidence" value="ECO:0007669"/>
    <property type="project" value="InterPro"/>
</dbReference>
<evidence type="ECO:0000259" key="1">
    <source>
        <dbReference type="Pfam" id="PF01636"/>
    </source>
</evidence>
<dbReference type="EMBL" id="JASWJB010000023">
    <property type="protein sequence ID" value="KAK2611961.1"/>
    <property type="molecule type" value="Genomic_DNA"/>
</dbReference>
<dbReference type="InterPro" id="IPR011009">
    <property type="entry name" value="Kinase-like_dom_sf"/>
</dbReference>
<evidence type="ECO:0000313" key="3">
    <source>
        <dbReference type="Proteomes" id="UP001251528"/>
    </source>
</evidence>
<proteinExistence type="predicted"/>
<organism evidence="2 3">
    <name type="scientific">Conoideocrella luteorostrata</name>
    <dbReference type="NCBI Taxonomy" id="1105319"/>
    <lineage>
        <taxon>Eukaryota</taxon>
        <taxon>Fungi</taxon>
        <taxon>Dikarya</taxon>
        <taxon>Ascomycota</taxon>
        <taxon>Pezizomycotina</taxon>
        <taxon>Sordariomycetes</taxon>
        <taxon>Hypocreomycetidae</taxon>
        <taxon>Hypocreales</taxon>
        <taxon>Clavicipitaceae</taxon>
        <taxon>Conoideocrella</taxon>
    </lineage>
</organism>
<dbReference type="SUPFAM" id="SSF56112">
    <property type="entry name" value="Protein kinase-like (PK-like)"/>
    <property type="match status" value="1"/>
</dbReference>
<dbReference type="InterPro" id="IPR051678">
    <property type="entry name" value="AGP_Transferase"/>
</dbReference>
<dbReference type="InterPro" id="IPR008271">
    <property type="entry name" value="Ser/Thr_kinase_AS"/>
</dbReference>
<name>A0AAJ0CVW8_9HYPO</name>
<dbReference type="PANTHER" id="PTHR21310">
    <property type="entry name" value="AMINOGLYCOSIDE PHOSPHOTRANSFERASE-RELATED-RELATED"/>
    <property type="match status" value="1"/>
</dbReference>
<evidence type="ECO:0000313" key="2">
    <source>
        <dbReference type="EMBL" id="KAK2611961.1"/>
    </source>
</evidence>
<sequence length="328" mass="37232">MSLHEAQNLNPEAICAAISGLQLGGNNPFVDGEFQGGECRIFKISFRDRPSVSLRVRHSIHRSQQEIVATVDMETRVFRKLEAKGFRWFPRYRGNSLTFDNPIEFPFIVLDWVEGSPLKWDDTFPSQPTRDSLLAQLAEIQLSLLTCTVENRSTTAIAFFERRIRNQLHRAREGKLPGITEKDCLDQLALLPKVLGQDRDSRVYAIDHGDLKPANIIIDQESNIKCIIDWGFAAMAPVVQAAKLPCFMWTNDSATCIPSQAMLKDRQSYINLMPAQTSQTALFMKRWQSAKGVDFRMLYLESISSKGMLASMASVGWELSYCDFIEER</sequence>